<gene>
    <name evidence="2" type="ORF">BDY21DRAFT_303212</name>
</gene>
<evidence type="ECO:0000313" key="2">
    <source>
        <dbReference type="EMBL" id="KAF2458011.1"/>
    </source>
</evidence>
<protein>
    <submittedName>
        <fullName evidence="2">Uncharacterized protein</fullName>
    </submittedName>
</protein>
<dbReference type="OrthoDB" id="3485856at2759"/>
<reference evidence="2" key="1">
    <citation type="journal article" date="2020" name="Stud. Mycol.">
        <title>101 Dothideomycetes genomes: a test case for predicting lifestyles and emergence of pathogens.</title>
        <authorList>
            <person name="Haridas S."/>
            <person name="Albert R."/>
            <person name="Binder M."/>
            <person name="Bloem J."/>
            <person name="Labutti K."/>
            <person name="Salamov A."/>
            <person name="Andreopoulos B."/>
            <person name="Baker S."/>
            <person name="Barry K."/>
            <person name="Bills G."/>
            <person name="Bluhm B."/>
            <person name="Cannon C."/>
            <person name="Castanera R."/>
            <person name="Culley D."/>
            <person name="Daum C."/>
            <person name="Ezra D."/>
            <person name="Gonzalez J."/>
            <person name="Henrissat B."/>
            <person name="Kuo A."/>
            <person name="Liang C."/>
            <person name="Lipzen A."/>
            <person name="Lutzoni F."/>
            <person name="Magnuson J."/>
            <person name="Mondo S."/>
            <person name="Nolan M."/>
            <person name="Ohm R."/>
            <person name="Pangilinan J."/>
            <person name="Park H.-J."/>
            <person name="Ramirez L."/>
            <person name="Alfaro M."/>
            <person name="Sun H."/>
            <person name="Tritt A."/>
            <person name="Yoshinaga Y."/>
            <person name="Zwiers L.-H."/>
            <person name="Turgeon B."/>
            <person name="Goodwin S."/>
            <person name="Spatafora J."/>
            <person name="Crous P."/>
            <person name="Grigoriev I."/>
        </authorList>
    </citation>
    <scope>NUCLEOTIDE SEQUENCE</scope>
    <source>
        <strain evidence="2">ATCC 16933</strain>
    </source>
</reference>
<keyword evidence="3" id="KW-1185">Reference proteome</keyword>
<dbReference type="EMBL" id="MU001679">
    <property type="protein sequence ID" value="KAF2458011.1"/>
    <property type="molecule type" value="Genomic_DNA"/>
</dbReference>
<dbReference type="Proteomes" id="UP000799766">
    <property type="component" value="Unassembled WGS sequence"/>
</dbReference>
<organism evidence="2 3">
    <name type="scientific">Lineolata rhizophorae</name>
    <dbReference type="NCBI Taxonomy" id="578093"/>
    <lineage>
        <taxon>Eukaryota</taxon>
        <taxon>Fungi</taxon>
        <taxon>Dikarya</taxon>
        <taxon>Ascomycota</taxon>
        <taxon>Pezizomycotina</taxon>
        <taxon>Dothideomycetes</taxon>
        <taxon>Dothideomycetes incertae sedis</taxon>
        <taxon>Lineolatales</taxon>
        <taxon>Lineolataceae</taxon>
        <taxon>Lineolata</taxon>
    </lineage>
</organism>
<feature type="region of interest" description="Disordered" evidence="1">
    <location>
        <begin position="252"/>
        <end position="272"/>
    </location>
</feature>
<proteinExistence type="predicted"/>
<dbReference type="AlphaFoldDB" id="A0A6A6P1V3"/>
<evidence type="ECO:0000256" key="1">
    <source>
        <dbReference type="SAM" id="MobiDB-lite"/>
    </source>
</evidence>
<sequence length="272" mass="29958">MTCSDTPKTRYGVCTPDMVGMAANDRHVGSGDAAAFARKEQPARSTAIYFPVDGAPNTKSKHEPDASFWHTGARYPGVIIEVAYPQKTKKLGRLAEGYLLDSNASVQVVLGLDIEYGRKGSRKATMSIWRTQMVGPPDGKELTVVQEVENAPFRDDQGNPTSHPGLRLRLGDFAYEELAQEIADDAHELNVSTEQLCECLDSAETMMAQLDSLGEHKLAAGVKKRKRSETPPEEIGSADVARYIKLEDRTTKRLADKDPDYQDRSSIKSLLE</sequence>
<name>A0A6A6P1V3_9PEZI</name>
<evidence type="ECO:0000313" key="3">
    <source>
        <dbReference type="Proteomes" id="UP000799766"/>
    </source>
</evidence>
<accession>A0A6A6P1V3</accession>